<evidence type="ECO:0000313" key="3">
    <source>
        <dbReference type="Proteomes" id="UP001597040"/>
    </source>
</evidence>
<dbReference type="InterPro" id="IPR036515">
    <property type="entry name" value="Transposase_17_sf"/>
</dbReference>
<proteinExistence type="predicted"/>
<name>A0ABW3LGI3_9BACI</name>
<dbReference type="PANTHER" id="PTHR34322">
    <property type="entry name" value="TRANSPOSASE, Y1_TNP DOMAIN-CONTAINING"/>
    <property type="match status" value="1"/>
</dbReference>
<dbReference type="Proteomes" id="UP001597040">
    <property type="component" value="Unassembled WGS sequence"/>
</dbReference>
<gene>
    <name evidence="2" type="ORF">ACFQ3N_03480</name>
</gene>
<dbReference type="RefSeq" id="WP_390359567.1">
    <property type="nucleotide sequence ID" value="NZ_JBHTKJ010000007.1"/>
</dbReference>
<dbReference type="SUPFAM" id="SSF143422">
    <property type="entry name" value="Transposase IS200-like"/>
    <property type="match status" value="1"/>
</dbReference>
<dbReference type="PANTHER" id="PTHR34322:SF2">
    <property type="entry name" value="TRANSPOSASE IS200-LIKE DOMAIN-CONTAINING PROTEIN"/>
    <property type="match status" value="1"/>
</dbReference>
<dbReference type="EMBL" id="JBHTKJ010000007">
    <property type="protein sequence ID" value="MFD1037486.1"/>
    <property type="molecule type" value="Genomic_DNA"/>
</dbReference>
<protein>
    <submittedName>
        <fullName evidence="2">Transposase</fullName>
    </submittedName>
</protein>
<feature type="domain" description="Transposase IS200-like" evidence="1">
    <location>
        <begin position="14"/>
        <end position="76"/>
    </location>
</feature>
<dbReference type="InterPro" id="IPR002686">
    <property type="entry name" value="Transposase_17"/>
</dbReference>
<organism evidence="2 3">
    <name type="scientific">Virgibacillus byunsanensis</name>
    <dbReference type="NCBI Taxonomy" id="570945"/>
    <lineage>
        <taxon>Bacteria</taxon>
        <taxon>Bacillati</taxon>
        <taxon>Bacillota</taxon>
        <taxon>Bacilli</taxon>
        <taxon>Bacillales</taxon>
        <taxon>Bacillaceae</taxon>
        <taxon>Virgibacillus</taxon>
    </lineage>
</organism>
<dbReference type="Pfam" id="PF01797">
    <property type="entry name" value="Y1_Tnp"/>
    <property type="match status" value="1"/>
</dbReference>
<accession>A0ABW3LGI3</accession>
<evidence type="ECO:0000313" key="2">
    <source>
        <dbReference type="EMBL" id="MFD1037486.1"/>
    </source>
</evidence>
<comment type="caution">
    <text evidence="2">The sequence shown here is derived from an EMBL/GenBank/DDBJ whole genome shotgun (WGS) entry which is preliminary data.</text>
</comment>
<reference evidence="3" key="1">
    <citation type="journal article" date="2019" name="Int. J. Syst. Evol. Microbiol.">
        <title>The Global Catalogue of Microorganisms (GCM) 10K type strain sequencing project: providing services to taxonomists for standard genome sequencing and annotation.</title>
        <authorList>
            <consortium name="The Broad Institute Genomics Platform"/>
            <consortium name="The Broad Institute Genome Sequencing Center for Infectious Disease"/>
            <person name="Wu L."/>
            <person name="Ma J."/>
        </authorList>
    </citation>
    <scope>NUCLEOTIDE SEQUENCE [LARGE SCALE GENOMIC DNA]</scope>
    <source>
        <strain evidence="3">CCUG 56754</strain>
    </source>
</reference>
<dbReference type="Gene3D" id="3.30.70.1290">
    <property type="entry name" value="Transposase IS200-like"/>
    <property type="match status" value="1"/>
</dbReference>
<evidence type="ECO:0000259" key="1">
    <source>
        <dbReference type="Pfam" id="PF01797"/>
    </source>
</evidence>
<sequence>MVARKKRIWEPGYFYHIVCCGNRRDALFIDHSDFNMFLQMLEKVAKKTPFDLAAYCLMTNHFHLQIQSNEHPTSKVMA</sequence>
<keyword evidence="3" id="KW-1185">Reference proteome</keyword>